<keyword evidence="3" id="KW-0443">Lipid metabolism</keyword>
<dbReference type="GO" id="GO:0046486">
    <property type="term" value="P:glycerolipid metabolic process"/>
    <property type="evidence" value="ECO:0007669"/>
    <property type="project" value="UniProtKB-ARBA"/>
</dbReference>
<dbReference type="PROSITE" id="PS51635">
    <property type="entry name" value="PNPLA"/>
    <property type="match status" value="1"/>
</dbReference>
<feature type="short sequence motif" description="GXGXXG" evidence="4">
    <location>
        <begin position="37"/>
        <end position="42"/>
    </location>
</feature>
<gene>
    <name evidence="7" type="ORF">GRF29_77g1838041</name>
</gene>
<proteinExistence type="predicted"/>
<sequence>MVDIELALSDNVPVYLRENPDLHRDNPWQPIVLSLDGGGIRGLSSLYILQELMEKIKEEENLQDAISKTKEQEGNSKLIGPQPSVEDEIRPLELAQEGMASSCKKAVKKVLQYYCTEHHEKEQGQCTGEELLKQWDFSHLDGNTFRNYSCKVALMAIREGDSKRGEGDKPHLFRSYDHVEAPPRGYNRPDRTELNPGRVQSNPTTIWEACRATSAAPLYFDKMIIGGVRYMDGGVGSNNPAEYALNEARQMIDRTQQPETVAAALISVGTGHKKPQSRFQNIFSMLKWARKRITDTQEAHDRVEEKCKGLSIPYFRFDVINGLSEMRLDECKKNRAGKKIAELKSKGKEKMKMTEIPHANGNANPVTLTPVDSPKTLLFQSYQPDRYDYTTYKVIKNSTLEYCQSQGGDINNEVNISAELSKAAKLLVYYRRRREASPGDEWDRFSKHPYSRLNLESRSRSES</sequence>
<dbReference type="Proteomes" id="UP001280581">
    <property type="component" value="Unassembled WGS sequence"/>
</dbReference>
<comment type="caution">
    <text evidence="7">The sequence shown here is derived from an EMBL/GenBank/DDBJ whole genome shotgun (WGS) entry which is preliminary data.</text>
</comment>
<dbReference type="GO" id="GO:0016020">
    <property type="term" value="C:membrane"/>
    <property type="evidence" value="ECO:0007669"/>
    <property type="project" value="TreeGrafter"/>
</dbReference>
<keyword evidence="1" id="KW-0378">Hydrolase</keyword>
<dbReference type="InterPro" id="IPR002641">
    <property type="entry name" value="PNPLA_dom"/>
</dbReference>
<evidence type="ECO:0000256" key="5">
    <source>
        <dbReference type="SAM" id="MobiDB-lite"/>
    </source>
</evidence>
<feature type="region of interest" description="Disordered" evidence="5">
    <location>
        <begin position="178"/>
        <end position="200"/>
    </location>
</feature>
<evidence type="ECO:0000313" key="8">
    <source>
        <dbReference type="Proteomes" id="UP001280581"/>
    </source>
</evidence>
<evidence type="ECO:0000259" key="6">
    <source>
        <dbReference type="PROSITE" id="PS51635"/>
    </source>
</evidence>
<dbReference type="GO" id="GO:0047499">
    <property type="term" value="F:calcium-independent phospholipase A2 activity"/>
    <property type="evidence" value="ECO:0007669"/>
    <property type="project" value="TreeGrafter"/>
</dbReference>
<dbReference type="Gene3D" id="3.40.1090.10">
    <property type="entry name" value="Cytosolic phospholipase A2 catalytic domain"/>
    <property type="match status" value="2"/>
</dbReference>
<dbReference type="SUPFAM" id="SSF52151">
    <property type="entry name" value="FabD/lysophospholipase-like"/>
    <property type="match status" value="1"/>
</dbReference>
<dbReference type="AlphaFoldDB" id="A0AAN6RHD5"/>
<accession>A0AAN6RHD5</accession>
<dbReference type="GO" id="GO:0016042">
    <property type="term" value="P:lipid catabolic process"/>
    <property type="evidence" value="ECO:0007669"/>
    <property type="project" value="UniProtKB-KW"/>
</dbReference>
<evidence type="ECO:0000256" key="2">
    <source>
        <dbReference type="ARBA" id="ARBA00022963"/>
    </source>
</evidence>
<protein>
    <recommendedName>
        <fullName evidence="6">PNPLA domain-containing protein</fullName>
    </recommendedName>
</protein>
<dbReference type="PANTHER" id="PTHR24185:SF1">
    <property type="entry name" value="CALCIUM-INDEPENDENT PHOSPHOLIPASE A2-GAMMA"/>
    <property type="match status" value="1"/>
</dbReference>
<feature type="compositionally biased region" description="Basic and acidic residues" evidence="5">
    <location>
        <begin position="178"/>
        <end position="193"/>
    </location>
</feature>
<organism evidence="7 8">
    <name type="scientific">Pseudopithomyces chartarum</name>
    <dbReference type="NCBI Taxonomy" id="1892770"/>
    <lineage>
        <taxon>Eukaryota</taxon>
        <taxon>Fungi</taxon>
        <taxon>Dikarya</taxon>
        <taxon>Ascomycota</taxon>
        <taxon>Pezizomycotina</taxon>
        <taxon>Dothideomycetes</taxon>
        <taxon>Pleosporomycetidae</taxon>
        <taxon>Pleosporales</taxon>
        <taxon>Massarineae</taxon>
        <taxon>Didymosphaeriaceae</taxon>
        <taxon>Pseudopithomyces</taxon>
    </lineage>
</organism>
<dbReference type="EMBL" id="WVTA01000007">
    <property type="protein sequence ID" value="KAK3208745.1"/>
    <property type="molecule type" value="Genomic_DNA"/>
</dbReference>
<keyword evidence="8" id="KW-1185">Reference proteome</keyword>
<feature type="domain" description="PNPLA" evidence="6">
    <location>
        <begin position="33"/>
        <end position="245"/>
    </location>
</feature>
<evidence type="ECO:0000256" key="1">
    <source>
        <dbReference type="ARBA" id="ARBA00022801"/>
    </source>
</evidence>
<dbReference type="PANTHER" id="PTHR24185">
    <property type="entry name" value="CALCIUM-INDEPENDENT PHOSPHOLIPASE A2-GAMMA"/>
    <property type="match status" value="1"/>
</dbReference>
<name>A0AAN6RHD5_9PLEO</name>
<reference evidence="7 8" key="1">
    <citation type="submission" date="2021-02" db="EMBL/GenBank/DDBJ databases">
        <title>Genome assembly of Pseudopithomyces chartarum.</title>
        <authorList>
            <person name="Jauregui R."/>
            <person name="Singh J."/>
            <person name="Voisey C."/>
        </authorList>
    </citation>
    <scope>NUCLEOTIDE SEQUENCE [LARGE SCALE GENOMIC DNA]</scope>
    <source>
        <strain evidence="7 8">AGR01</strain>
    </source>
</reference>
<keyword evidence="2" id="KW-0442">Lipid degradation</keyword>
<evidence type="ECO:0000313" key="7">
    <source>
        <dbReference type="EMBL" id="KAK3208745.1"/>
    </source>
</evidence>
<dbReference type="GO" id="GO:0019369">
    <property type="term" value="P:arachidonate metabolic process"/>
    <property type="evidence" value="ECO:0007669"/>
    <property type="project" value="TreeGrafter"/>
</dbReference>
<evidence type="ECO:0000256" key="4">
    <source>
        <dbReference type="PROSITE-ProRule" id="PRU01161"/>
    </source>
</evidence>
<dbReference type="InterPro" id="IPR016035">
    <property type="entry name" value="Acyl_Trfase/lysoPLipase"/>
</dbReference>
<evidence type="ECO:0000256" key="3">
    <source>
        <dbReference type="ARBA" id="ARBA00023098"/>
    </source>
</evidence>
<feature type="short sequence motif" description="DGA/G" evidence="4">
    <location>
        <begin position="232"/>
        <end position="234"/>
    </location>
</feature>
<dbReference type="Pfam" id="PF01734">
    <property type="entry name" value="Patatin"/>
    <property type="match status" value="1"/>
</dbReference>
<comment type="caution">
    <text evidence="4">Lacks conserved residue(s) required for the propagation of feature annotation.</text>
</comment>